<accession>A0A553K0V0</accession>
<feature type="region of interest" description="Disordered" evidence="1">
    <location>
        <begin position="1"/>
        <end position="46"/>
    </location>
</feature>
<dbReference type="Gene3D" id="3.40.50.1820">
    <property type="entry name" value="alpha/beta hydrolase"/>
    <property type="match status" value="1"/>
</dbReference>
<reference evidence="3 4" key="1">
    <citation type="submission" date="2019-07" db="EMBL/GenBank/DDBJ databases">
        <authorList>
            <person name="Zhou L.-Y."/>
        </authorList>
    </citation>
    <scope>NUCLEOTIDE SEQUENCE [LARGE SCALE GENOMIC DNA]</scope>
    <source>
        <strain evidence="3 4">YIM 101269</strain>
    </source>
</reference>
<protein>
    <submittedName>
        <fullName evidence="3">Alpha/beta hydrolase</fullName>
    </submittedName>
</protein>
<dbReference type="EMBL" id="VKKG01000003">
    <property type="protein sequence ID" value="TRY18328.1"/>
    <property type="molecule type" value="Genomic_DNA"/>
</dbReference>
<proteinExistence type="predicted"/>
<keyword evidence="4" id="KW-1185">Reference proteome</keyword>
<dbReference type="PANTHER" id="PTHR43798:SF33">
    <property type="entry name" value="HYDROLASE, PUTATIVE (AFU_ORTHOLOGUE AFUA_2G14860)-RELATED"/>
    <property type="match status" value="1"/>
</dbReference>
<dbReference type="AlphaFoldDB" id="A0A553K0V0"/>
<name>A0A553K0V0_9ACTN</name>
<evidence type="ECO:0000313" key="3">
    <source>
        <dbReference type="EMBL" id="TRY18328.1"/>
    </source>
</evidence>
<comment type="caution">
    <text evidence="3">The sequence shown here is derived from an EMBL/GenBank/DDBJ whole genome shotgun (WGS) entry which is preliminary data.</text>
</comment>
<dbReference type="GO" id="GO:0016787">
    <property type="term" value="F:hydrolase activity"/>
    <property type="evidence" value="ECO:0007669"/>
    <property type="project" value="UniProtKB-KW"/>
</dbReference>
<dbReference type="SUPFAM" id="SSF53474">
    <property type="entry name" value="alpha/beta-Hydrolases"/>
    <property type="match status" value="1"/>
</dbReference>
<evidence type="ECO:0000313" key="4">
    <source>
        <dbReference type="Proteomes" id="UP000317638"/>
    </source>
</evidence>
<evidence type="ECO:0000259" key="2">
    <source>
        <dbReference type="Pfam" id="PF12697"/>
    </source>
</evidence>
<dbReference type="GO" id="GO:0016020">
    <property type="term" value="C:membrane"/>
    <property type="evidence" value="ECO:0007669"/>
    <property type="project" value="TreeGrafter"/>
</dbReference>
<evidence type="ECO:0000256" key="1">
    <source>
        <dbReference type="SAM" id="MobiDB-lite"/>
    </source>
</evidence>
<gene>
    <name evidence="3" type="ORF">FOJ82_09895</name>
</gene>
<dbReference type="InterPro" id="IPR050266">
    <property type="entry name" value="AB_hydrolase_sf"/>
</dbReference>
<sequence length="301" mass="32415">MVRLQLAPAIPPVPERARRPHPRRRAGPRLHRRGLGEPGQLTLPDLPATEFADSTIRIRGLELGILDSDPHGDPAARTFVLVHGLGVSSLYYRNLADELAPHGRVIAVDLPGFGGTDKPESALRISQFAMVLEETLEELGLANAVLTGHSMGCQVVIETLARKASAASSAVLVGPIVNSAERRLPVVLLRFVQSVLRETPASVAPSILGWLRCGPRMLLATIPPMLAYRSEERIRDVVAPILLVAGSRDRLAPSPWLEELRRRAGGDVSVEVVEGASHQVMVTHPGLVTAAILRLADRSDG</sequence>
<dbReference type="Proteomes" id="UP000317638">
    <property type="component" value="Unassembled WGS sequence"/>
</dbReference>
<dbReference type="InterPro" id="IPR000073">
    <property type="entry name" value="AB_hydrolase_1"/>
</dbReference>
<feature type="domain" description="AB hydrolase-1" evidence="2">
    <location>
        <begin position="79"/>
        <end position="289"/>
    </location>
</feature>
<dbReference type="Pfam" id="PF12697">
    <property type="entry name" value="Abhydrolase_6"/>
    <property type="match status" value="1"/>
</dbReference>
<organism evidence="3 4">
    <name type="scientific">Tessaracoccus rhinocerotis</name>
    <dbReference type="NCBI Taxonomy" id="1689449"/>
    <lineage>
        <taxon>Bacteria</taxon>
        <taxon>Bacillati</taxon>
        <taxon>Actinomycetota</taxon>
        <taxon>Actinomycetes</taxon>
        <taxon>Propionibacteriales</taxon>
        <taxon>Propionibacteriaceae</taxon>
        <taxon>Tessaracoccus</taxon>
    </lineage>
</organism>
<feature type="compositionally biased region" description="Basic residues" evidence="1">
    <location>
        <begin position="18"/>
        <end position="33"/>
    </location>
</feature>
<dbReference type="OrthoDB" id="7958481at2"/>
<keyword evidence="3" id="KW-0378">Hydrolase</keyword>
<dbReference type="InterPro" id="IPR029058">
    <property type="entry name" value="AB_hydrolase_fold"/>
</dbReference>
<dbReference type="PANTHER" id="PTHR43798">
    <property type="entry name" value="MONOACYLGLYCEROL LIPASE"/>
    <property type="match status" value="1"/>
</dbReference>